<evidence type="ECO:0000256" key="3">
    <source>
        <dbReference type="ARBA" id="ARBA00022723"/>
    </source>
</evidence>
<organism evidence="9 10">
    <name type="scientific">Sphingomonas ginsenosidimutans</name>
    <dbReference type="NCBI Taxonomy" id="862134"/>
    <lineage>
        <taxon>Bacteria</taxon>
        <taxon>Pseudomonadati</taxon>
        <taxon>Pseudomonadota</taxon>
        <taxon>Alphaproteobacteria</taxon>
        <taxon>Sphingomonadales</taxon>
        <taxon>Sphingomonadaceae</taxon>
        <taxon>Sphingomonas</taxon>
    </lineage>
</organism>
<dbReference type="InterPro" id="IPR002397">
    <property type="entry name" value="Cyt_P450_B"/>
</dbReference>
<keyword evidence="10" id="KW-1185">Reference proteome</keyword>
<keyword evidence="5 8" id="KW-0408">Iron</keyword>
<dbReference type="GO" id="GO:0016705">
    <property type="term" value="F:oxidoreductase activity, acting on paired donors, with incorporation or reduction of molecular oxygen"/>
    <property type="evidence" value="ECO:0007669"/>
    <property type="project" value="InterPro"/>
</dbReference>
<keyword evidence="2 8" id="KW-0349">Heme</keyword>
<dbReference type="GO" id="GO:0004497">
    <property type="term" value="F:monooxygenase activity"/>
    <property type="evidence" value="ECO:0007669"/>
    <property type="project" value="UniProtKB-KW"/>
</dbReference>
<dbReference type="PRINTS" id="PR00359">
    <property type="entry name" value="BP450"/>
</dbReference>
<dbReference type="EMBL" id="NWVD01000002">
    <property type="protein sequence ID" value="PCG09528.1"/>
    <property type="molecule type" value="Genomic_DNA"/>
</dbReference>
<dbReference type="AlphaFoldDB" id="A0A2A4I0T1"/>
<evidence type="ECO:0000256" key="4">
    <source>
        <dbReference type="ARBA" id="ARBA00023002"/>
    </source>
</evidence>
<dbReference type="Proteomes" id="UP000218784">
    <property type="component" value="Unassembled WGS sequence"/>
</dbReference>
<dbReference type="PANTHER" id="PTHR46696:SF1">
    <property type="entry name" value="CYTOCHROME P450 YJIB-RELATED"/>
    <property type="match status" value="1"/>
</dbReference>
<dbReference type="FunFam" id="1.10.630.10:FF:000018">
    <property type="entry name" value="Cytochrome P450 monooxygenase"/>
    <property type="match status" value="1"/>
</dbReference>
<dbReference type="PRINTS" id="PR00385">
    <property type="entry name" value="P450"/>
</dbReference>
<evidence type="ECO:0000313" key="9">
    <source>
        <dbReference type="EMBL" id="PCG09528.1"/>
    </source>
</evidence>
<evidence type="ECO:0000256" key="2">
    <source>
        <dbReference type="ARBA" id="ARBA00022617"/>
    </source>
</evidence>
<comment type="function">
    <text evidence="7">Cytochromes P450 are a group of heme-thiolate monooxygenases. They oxidize a variety of structurally unrelated compounds, including steroids, fatty acids, and xenobiotics.</text>
</comment>
<keyword evidence="6 8" id="KW-0503">Monooxygenase</keyword>
<dbReference type="Gene3D" id="1.10.630.10">
    <property type="entry name" value="Cytochrome P450"/>
    <property type="match status" value="1"/>
</dbReference>
<evidence type="ECO:0000313" key="10">
    <source>
        <dbReference type="Proteomes" id="UP000218784"/>
    </source>
</evidence>
<dbReference type="GO" id="GO:0020037">
    <property type="term" value="F:heme binding"/>
    <property type="evidence" value="ECO:0007669"/>
    <property type="project" value="InterPro"/>
</dbReference>
<dbReference type="CDD" id="cd11033">
    <property type="entry name" value="CYP142-like"/>
    <property type="match status" value="1"/>
</dbReference>
<evidence type="ECO:0000256" key="8">
    <source>
        <dbReference type="RuleBase" id="RU000461"/>
    </source>
</evidence>
<protein>
    <submittedName>
        <fullName evidence="9">Cytochrome P450</fullName>
    </submittedName>
</protein>
<dbReference type="InterPro" id="IPR017972">
    <property type="entry name" value="Cyt_P450_CS"/>
</dbReference>
<reference evidence="9 10" key="1">
    <citation type="submission" date="2017-09" db="EMBL/GenBank/DDBJ databases">
        <title>Sphingomonas ginsenosidimutans KACC 14949, whole genome shotgun sequence.</title>
        <authorList>
            <person name="Feng G."/>
            <person name="Zhu H."/>
        </authorList>
    </citation>
    <scope>NUCLEOTIDE SEQUENCE [LARGE SCALE GENOMIC DNA]</scope>
    <source>
        <strain evidence="9 10">KACC 14949</strain>
    </source>
</reference>
<dbReference type="SUPFAM" id="SSF48264">
    <property type="entry name" value="Cytochrome P450"/>
    <property type="match status" value="1"/>
</dbReference>
<keyword evidence="4 8" id="KW-0560">Oxidoreductase</keyword>
<evidence type="ECO:0000256" key="6">
    <source>
        <dbReference type="ARBA" id="ARBA00023033"/>
    </source>
</evidence>
<evidence type="ECO:0000256" key="5">
    <source>
        <dbReference type="ARBA" id="ARBA00023004"/>
    </source>
</evidence>
<evidence type="ECO:0000256" key="7">
    <source>
        <dbReference type="ARBA" id="ARBA00043906"/>
    </source>
</evidence>
<dbReference type="Pfam" id="PF00067">
    <property type="entry name" value="p450"/>
    <property type="match status" value="1"/>
</dbReference>
<accession>A0A2A4I0T1</accession>
<comment type="caution">
    <text evidence="9">The sequence shown here is derived from an EMBL/GenBank/DDBJ whole genome shotgun (WGS) entry which is preliminary data.</text>
</comment>
<proteinExistence type="inferred from homology"/>
<sequence>MPIGRTGGTRATCQAERRQSVEQTLSRNIDEIIVDPRTYGDEHSYHDAFRWLRANDPVHYATPELYRPFWAVTRHADIMAVEINAKNFLNDPRQFLVTAKDEDLLFEQTGSRKFAENLVAMDDPKHRAYRALTSAWFGAKSLKSLEDEINALARETVDKMIDMGGECDFAAEIAAWFPLRTIMIVLGVPREDEPLMLHLSQKLFGAVGGVEGMAGMVDAFNAFNDYFSKVTQDRRSNPRNDVATILANATIDGEPIGEAERNAYYLIVAAAGHDTTSSSISGGLLALIQNPAEMAKLRADPALIGKAVDEFIRWTTPVKHFFRTAVEECELGGKTIRAGDNLMMCYPSANRDEAAFEAPFEFRVDRPDARKHLAFGYGPHTCLGNALAKLEIRILYTEMLRRIDDFQLAGDPKWVEASFVSGLKSLPVRYRAAAA</sequence>
<dbReference type="InterPro" id="IPR036396">
    <property type="entry name" value="Cyt_P450_sf"/>
</dbReference>
<dbReference type="InterPro" id="IPR001128">
    <property type="entry name" value="Cyt_P450"/>
</dbReference>
<gene>
    <name evidence="9" type="ORF">COA17_06555</name>
</gene>
<comment type="similarity">
    <text evidence="1 8">Belongs to the cytochrome P450 family.</text>
</comment>
<name>A0A2A4I0T1_9SPHN</name>
<dbReference type="PROSITE" id="PS00086">
    <property type="entry name" value="CYTOCHROME_P450"/>
    <property type="match status" value="1"/>
</dbReference>
<keyword evidence="3 8" id="KW-0479">Metal-binding</keyword>
<evidence type="ECO:0000256" key="1">
    <source>
        <dbReference type="ARBA" id="ARBA00010617"/>
    </source>
</evidence>
<dbReference type="PANTHER" id="PTHR46696">
    <property type="entry name" value="P450, PUTATIVE (EUROFUNG)-RELATED"/>
    <property type="match status" value="1"/>
</dbReference>
<dbReference type="GO" id="GO:0005506">
    <property type="term" value="F:iron ion binding"/>
    <property type="evidence" value="ECO:0007669"/>
    <property type="project" value="InterPro"/>
</dbReference>